<reference evidence="1 2" key="1">
    <citation type="journal article" date="2013" name="Genome Announc.">
        <title>Draft Genome Sequence of Sphingobium ummariense Strain RL-3, a Hexachlorocyclohexane-Degrading Bacterium.</title>
        <authorList>
            <person name="Kohli P."/>
            <person name="Dua A."/>
            <person name="Sangwan N."/>
            <person name="Oldach P."/>
            <person name="Khurana J.P."/>
            <person name="Lal R."/>
        </authorList>
    </citation>
    <scope>NUCLEOTIDE SEQUENCE [LARGE SCALE GENOMIC DNA]</scope>
    <source>
        <strain evidence="1 2">RL-3</strain>
    </source>
</reference>
<dbReference type="eggNOG" id="ENOG5032U7A">
    <property type="taxonomic scope" value="Bacteria"/>
</dbReference>
<sequence>MLYSSEFLFAVQKNWLNRQVIDQLLTKFDCINVLIFIRNPDEMLSSAYQQSVKRGGYTDTIEKYSETFNFFRDVEIFLKKLDQLPGIHPTVYNYSFGRSRVASLLSKWLGSNEVLDVSFPPINRSLTYAEIALQREINVFFGKSGDLVADELCERLPELRSDVIRPNRDAWLAFRAKNLPTIQEINNLVPLAERLAFEEELDRAKPMQATLDVAQIQVIAQSLFGKLVRKA</sequence>
<dbReference type="STRING" id="1346791.M529_13980"/>
<dbReference type="PATRIC" id="fig|1346791.3.peg.2691"/>
<dbReference type="EMBL" id="AUWY01000096">
    <property type="protein sequence ID" value="EQB31576.1"/>
    <property type="molecule type" value="Genomic_DNA"/>
</dbReference>
<proteinExistence type="predicted"/>
<evidence type="ECO:0000313" key="1">
    <source>
        <dbReference type="EMBL" id="EQB31576.1"/>
    </source>
</evidence>
<accession>T0J0U2</accession>
<organism evidence="1 2">
    <name type="scientific">Sphingobium ummariense RL-3</name>
    <dbReference type="NCBI Taxonomy" id="1346791"/>
    <lineage>
        <taxon>Bacteria</taxon>
        <taxon>Pseudomonadati</taxon>
        <taxon>Pseudomonadota</taxon>
        <taxon>Alphaproteobacteria</taxon>
        <taxon>Sphingomonadales</taxon>
        <taxon>Sphingomonadaceae</taxon>
        <taxon>Sphingobium</taxon>
    </lineage>
</organism>
<comment type="caution">
    <text evidence="1">The sequence shown here is derived from an EMBL/GenBank/DDBJ whole genome shotgun (WGS) entry which is preliminary data.</text>
</comment>
<evidence type="ECO:0008006" key="3">
    <source>
        <dbReference type="Google" id="ProtNLM"/>
    </source>
</evidence>
<keyword evidence="2" id="KW-1185">Reference proteome</keyword>
<evidence type="ECO:0000313" key="2">
    <source>
        <dbReference type="Proteomes" id="UP000015523"/>
    </source>
</evidence>
<name>T0J0U2_9SPHN</name>
<protein>
    <recommendedName>
        <fullName evidence="3">Sulfotransferase domain-containing protein</fullName>
    </recommendedName>
</protein>
<gene>
    <name evidence="1" type="ORF">M529_13980</name>
</gene>
<dbReference type="Proteomes" id="UP000015523">
    <property type="component" value="Unassembled WGS sequence"/>
</dbReference>
<dbReference type="AlphaFoldDB" id="T0J0U2"/>